<evidence type="ECO:0000313" key="1">
    <source>
        <dbReference type="EMBL" id="EDX78065.1"/>
    </source>
</evidence>
<reference evidence="1 2" key="1">
    <citation type="submission" date="2008-07" db="EMBL/GenBank/DDBJ databases">
        <authorList>
            <person name="Tandeau de Marsac N."/>
            <person name="Ferriera S."/>
            <person name="Johnson J."/>
            <person name="Kravitz S."/>
            <person name="Beeson K."/>
            <person name="Sutton G."/>
            <person name="Rogers Y.-H."/>
            <person name="Friedman R."/>
            <person name="Frazier M."/>
            <person name="Venter J.C."/>
        </authorList>
    </citation>
    <scope>NUCLEOTIDE SEQUENCE [LARGE SCALE GENOMIC DNA]</scope>
    <source>
        <strain evidence="1 2">PCC 7420</strain>
    </source>
</reference>
<sequence length="53" mass="5995">MEDCLETLKATSVPSQKSKSEIFCSLCYSLSIILAFKCEAEFNKRLDLLRFSG</sequence>
<dbReference type="EMBL" id="DS989842">
    <property type="protein sequence ID" value="EDX78065.1"/>
    <property type="molecule type" value="Genomic_DNA"/>
</dbReference>
<dbReference type="HOGENOM" id="CLU_3060442_0_0_3"/>
<proteinExistence type="predicted"/>
<protein>
    <submittedName>
        <fullName evidence="1">Uncharacterized protein</fullName>
    </submittedName>
</protein>
<dbReference type="STRING" id="118168.MC7420_7803"/>
<keyword evidence="2" id="KW-1185">Reference proteome</keyword>
<dbReference type="Proteomes" id="UP000003835">
    <property type="component" value="Unassembled WGS sequence"/>
</dbReference>
<dbReference type="AlphaFoldDB" id="B4VIZ4"/>
<accession>B4VIZ4</accession>
<name>B4VIZ4_9CYAN</name>
<gene>
    <name evidence="1" type="ORF">MC7420_7803</name>
</gene>
<evidence type="ECO:0000313" key="2">
    <source>
        <dbReference type="Proteomes" id="UP000003835"/>
    </source>
</evidence>
<organism evidence="1 2">
    <name type="scientific">Coleofasciculus chthonoplastes PCC 7420</name>
    <dbReference type="NCBI Taxonomy" id="118168"/>
    <lineage>
        <taxon>Bacteria</taxon>
        <taxon>Bacillati</taxon>
        <taxon>Cyanobacteriota</taxon>
        <taxon>Cyanophyceae</taxon>
        <taxon>Coleofasciculales</taxon>
        <taxon>Coleofasciculaceae</taxon>
        <taxon>Coleofasciculus</taxon>
    </lineage>
</organism>